<dbReference type="InterPro" id="IPR023057">
    <property type="entry name" value="GlnE"/>
</dbReference>
<proteinExistence type="inferred from homology"/>
<dbReference type="OrthoDB" id="9759366at2"/>
<evidence type="ECO:0000256" key="2">
    <source>
        <dbReference type="ARBA" id="ARBA00022695"/>
    </source>
</evidence>
<dbReference type="Pfam" id="PF03710">
    <property type="entry name" value="GlnE"/>
    <property type="match status" value="2"/>
</dbReference>
<evidence type="ECO:0000313" key="11">
    <source>
        <dbReference type="Proteomes" id="UP000199046"/>
    </source>
</evidence>
<dbReference type="GO" id="GO:0005524">
    <property type="term" value="F:ATP binding"/>
    <property type="evidence" value="ECO:0007669"/>
    <property type="project" value="UniProtKB-UniRule"/>
</dbReference>
<comment type="catalytic activity">
    <reaction evidence="7">
        <text>[glutamine synthetase]-O(4)-(5'-adenylyl)-L-tyrosine + phosphate = [glutamine synthetase]-L-tyrosine + ADP</text>
        <dbReference type="Rhea" id="RHEA:43716"/>
        <dbReference type="Rhea" id="RHEA-COMP:10660"/>
        <dbReference type="Rhea" id="RHEA-COMP:10661"/>
        <dbReference type="ChEBI" id="CHEBI:43474"/>
        <dbReference type="ChEBI" id="CHEBI:46858"/>
        <dbReference type="ChEBI" id="CHEBI:83624"/>
        <dbReference type="ChEBI" id="CHEBI:456216"/>
        <dbReference type="EC" id="2.7.7.89"/>
    </reaction>
</comment>
<dbReference type="Gene3D" id="3.30.460.10">
    <property type="entry name" value="Beta Polymerase, domain 2"/>
    <property type="match status" value="2"/>
</dbReference>
<evidence type="ECO:0000256" key="7">
    <source>
        <dbReference type="HAMAP-Rule" id="MF_00802"/>
    </source>
</evidence>
<dbReference type="Gene3D" id="1.20.120.330">
    <property type="entry name" value="Nucleotidyltransferases domain 2"/>
    <property type="match status" value="2"/>
</dbReference>
<dbReference type="InterPro" id="IPR043519">
    <property type="entry name" value="NT_sf"/>
</dbReference>
<keyword evidence="3 7" id="KW-0547">Nucleotide-binding</keyword>
<evidence type="ECO:0000256" key="4">
    <source>
        <dbReference type="ARBA" id="ARBA00022840"/>
    </source>
</evidence>
<feature type="domain" description="Glutamate-ammonia ligase adenylyltransferase repeated" evidence="8">
    <location>
        <begin position="567"/>
        <end position="823"/>
    </location>
</feature>
<comment type="similarity">
    <text evidence="7">Belongs to the GlnE family.</text>
</comment>
<dbReference type="EC" id="2.7.7.89" evidence="7"/>
<evidence type="ECO:0000259" key="8">
    <source>
        <dbReference type="Pfam" id="PF03710"/>
    </source>
</evidence>
<dbReference type="CDD" id="cd05401">
    <property type="entry name" value="NT_GlnE_GlnD_like"/>
    <property type="match status" value="2"/>
</dbReference>
<reference evidence="11" key="1">
    <citation type="submission" date="2016-10" db="EMBL/GenBank/DDBJ databases">
        <authorList>
            <person name="Varghese N."/>
            <person name="Submissions S."/>
        </authorList>
    </citation>
    <scope>NUCLEOTIDE SEQUENCE [LARGE SCALE GENOMIC DNA]</scope>
    <source>
        <strain evidence="11">DSM 23439</strain>
    </source>
</reference>
<dbReference type="Gene3D" id="1.10.4050.10">
    <property type="entry name" value="Glutamine synthase adenylyltransferase GlnE"/>
    <property type="match status" value="1"/>
</dbReference>
<dbReference type="HAMAP" id="MF_00802">
    <property type="entry name" value="GlnE"/>
    <property type="match status" value="1"/>
</dbReference>
<keyword evidence="1 7" id="KW-0808">Transferase</keyword>
<comment type="function">
    <text evidence="7">Involved in the regulation of glutamine synthetase GlnA, a key enzyme in the process to assimilate ammonia. When cellular nitrogen levels are high, the C-terminal adenylyl transferase (AT) inactivates GlnA by covalent transfer of an adenylyl group from ATP to specific tyrosine residue of GlnA, thus reducing its activity. Conversely, when nitrogen levels are low, the N-terminal adenylyl removase (AR) activates GlnA by removing the adenylyl group by phosphorolysis, increasing its activity. The regulatory region of GlnE binds the signal transduction protein PII (GlnB) which indicates the nitrogen status of the cell.</text>
</comment>
<keyword evidence="10" id="KW-0436">Ligase</keyword>
<feature type="domain" description="Glutamate-ammonia ligase adenylyltransferase repeated" evidence="8">
    <location>
        <begin position="40"/>
        <end position="287"/>
    </location>
</feature>
<evidence type="ECO:0000256" key="6">
    <source>
        <dbReference type="ARBA" id="ARBA00023268"/>
    </source>
</evidence>
<keyword evidence="5 7" id="KW-0460">Magnesium</keyword>
<dbReference type="AlphaFoldDB" id="A0A1I1LTQ8"/>
<dbReference type="EC" id="2.7.7.42" evidence="7"/>
<dbReference type="GO" id="GO:0008882">
    <property type="term" value="F:[glutamate-ammonia-ligase] adenylyltransferase activity"/>
    <property type="evidence" value="ECO:0007669"/>
    <property type="project" value="UniProtKB-UniRule"/>
</dbReference>
<dbReference type="Proteomes" id="UP000199046">
    <property type="component" value="Unassembled WGS sequence"/>
</dbReference>
<keyword evidence="11" id="KW-1185">Reference proteome</keyword>
<keyword evidence="2 7" id="KW-0548">Nucleotidyltransferase</keyword>
<dbReference type="EMBL" id="FOLY01000005">
    <property type="protein sequence ID" value="SFC76375.1"/>
    <property type="molecule type" value="Genomic_DNA"/>
</dbReference>
<dbReference type="GO" id="GO:0047388">
    <property type="term" value="F:[glutamine synthetase]-adenylyl-L-tyrosine phosphorylase activity"/>
    <property type="evidence" value="ECO:0007669"/>
    <property type="project" value="UniProtKB-EC"/>
</dbReference>
<dbReference type="PANTHER" id="PTHR30621:SF0">
    <property type="entry name" value="BIFUNCTIONAL GLUTAMINE SYNTHETASE ADENYLYLTRANSFERASE_ADENYLYL-REMOVING ENZYME"/>
    <property type="match status" value="1"/>
</dbReference>
<dbReference type="Pfam" id="PF08335">
    <property type="entry name" value="GlnD_UR_UTase"/>
    <property type="match status" value="2"/>
</dbReference>
<dbReference type="GO" id="GO:0000820">
    <property type="term" value="P:regulation of glutamine family amino acid metabolic process"/>
    <property type="evidence" value="ECO:0007669"/>
    <property type="project" value="UniProtKB-UniRule"/>
</dbReference>
<organism evidence="10 11">
    <name type="scientific">Kushneria avicenniae</name>
    <dbReference type="NCBI Taxonomy" id="402385"/>
    <lineage>
        <taxon>Bacteria</taxon>
        <taxon>Pseudomonadati</taxon>
        <taxon>Pseudomonadota</taxon>
        <taxon>Gammaproteobacteria</taxon>
        <taxon>Oceanospirillales</taxon>
        <taxon>Halomonadaceae</taxon>
        <taxon>Kushneria</taxon>
    </lineage>
</organism>
<evidence type="ECO:0000313" key="10">
    <source>
        <dbReference type="EMBL" id="SFC76375.1"/>
    </source>
</evidence>
<dbReference type="RefSeq" id="WP_090134906.1">
    <property type="nucleotide sequence ID" value="NZ_FOLY01000005.1"/>
</dbReference>
<feature type="domain" description="PII-uridylyltransferase/Glutamine-synthetase adenylyltransferase" evidence="9">
    <location>
        <begin position="845"/>
        <end position="935"/>
    </location>
</feature>
<comment type="catalytic activity">
    <reaction evidence="7">
        <text>[glutamine synthetase]-L-tyrosine + ATP = [glutamine synthetase]-O(4)-(5'-adenylyl)-L-tyrosine + diphosphate</text>
        <dbReference type="Rhea" id="RHEA:18589"/>
        <dbReference type="Rhea" id="RHEA-COMP:10660"/>
        <dbReference type="Rhea" id="RHEA-COMP:10661"/>
        <dbReference type="ChEBI" id="CHEBI:30616"/>
        <dbReference type="ChEBI" id="CHEBI:33019"/>
        <dbReference type="ChEBI" id="CHEBI:46858"/>
        <dbReference type="ChEBI" id="CHEBI:83624"/>
        <dbReference type="EC" id="2.7.7.42"/>
    </reaction>
</comment>
<dbReference type="GO" id="GO:0000287">
    <property type="term" value="F:magnesium ion binding"/>
    <property type="evidence" value="ECO:0007669"/>
    <property type="project" value="UniProtKB-UniRule"/>
</dbReference>
<dbReference type="NCBIfam" id="NF008292">
    <property type="entry name" value="PRK11072.1"/>
    <property type="match status" value="1"/>
</dbReference>
<dbReference type="STRING" id="402385.SAMN05421848_2697"/>
<dbReference type="GO" id="GO:0016874">
    <property type="term" value="F:ligase activity"/>
    <property type="evidence" value="ECO:0007669"/>
    <property type="project" value="UniProtKB-KW"/>
</dbReference>
<sequence length="981" mass="110591">MSLQAVLTGLPEALQSQARRTLETFDDALLARLGEERTRELVTTITASDFVARALSHDGVMLDRLLAREELVAAPSRETLEGWLDSALEDAATEADLQRILRRFRRERMVAIIWRDRNDYADAWSIAAAVSRLAEVCMEAALRWHEKALAERYGEPSPDSDGRPQRMVIFGMGKLGAGELNLSSDIDLIFAYPEKGQTHGGERSLEHQAYFTRLGQKVIASLDAITADGFVFRVDMRLRPLGDGGPLTGSFASLLSYYQSQGREWERYAMLKARPVAGDLEAGQRLLGELRPFVYRKYIDFGAIESLREMKALINREVRRRGREDDIKLGAGGIREVEFVVQAFQLIRGGRVTELQTPSLKRALVELERLEIMSRHDVRALQADYVFLRDLEHALQGLEDRQTQSLPEEALPRARIAFAMGHEQWEDLVAHLDEVRRRVRERFDEVIAPPEEEDHELIEAGALEEWRALWQEAFDDEAAIALLSESGFRDPPRARERLLRLRHGRAVTGMQRIGFERLEALMPLLLSSVATTEMPDITLERVLALVEAVLRRTAYLSLLKENPDALTQFVRLCSASAWISEQLARYPVLLDELLDPRNLYMPPERSELEDELRQTLSRLPPGDEESQLEALRLFRHARVLNVAAADVAGARPLMVVSDHLTMIAEVVLEAVVNLAWQGLTARHGYPRRRDGSYAGAEDVDFLVVGYGKLGGIELGYGSDLDLVFLHDADPRGSTNGARSLDNPVFYARMGQRIIHMLTTTTPAGVLYEVDMRLRPSGNSGLLVSSLEAFADYQRREAWVWEHQALVRARAVAGSQALAGRFDEIRRETLSRETDVDMLKREVVAMREKMRQHLGSSAQSRSAGWFHLKQDPGGMVDIEFMNQFAVLAMAHRERALLTYTDNIRILETLESSGHLPFEGAEQLRKAWLAYRDASHRAALTNSGSLVLEAGFAEHREAVQALWQRYLEPDVSVSSKAEAPEGR</sequence>
<evidence type="ECO:0000259" key="9">
    <source>
        <dbReference type="Pfam" id="PF08335"/>
    </source>
</evidence>
<dbReference type="InterPro" id="IPR013546">
    <property type="entry name" value="PII_UdlTrfase/GS_AdlTrfase"/>
</dbReference>
<dbReference type="GO" id="GO:0005829">
    <property type="term" value="C:cytosol"/>
    <property type="evidence" value="ECO:0007669"/>
    <property type="project" value="TreeGrafter"/>
</dbReference>
<dbReference type="SUPFAM" id="SSF81593">
    <property type="entry name" value="Nucleotidyltransferase substrate binding subunit/domain"/>
    <property type="match status" value="2"/>
</dbReference>
<dbReference type="InterPro" id="IPR005190">
    <property type="entry name" value="GlnE_rpt_dom"/>
</dbReference>
<feature type="region of interest" description="Adenylyl removase" evidence="7">
    <location>
        <begin position="1"/>
        <end position="451"/>
    </location>
</feature>
<accession>A0A1I1LTQ8</accession>
<evidence type="ECO:0000256" key="3">
    <source>
        <dbReference type="ARBA" id="ARBA00022741"/>
    </source>
</evidence>
<dbReference type="FunFam" id="1.20.120.330:FF:000005">
    <property type="entry name" value="Bifunctional glutamine synthetase adenylyltransferase/adenylyl-removing enzyme"/>
    <property type="match status" value="1"/>
</dbReference>
<dbReference type="FunFam" id="3.30.460.10:FF:000009">
    <property type="entry name" value="Bifunctional glutamine synthetase adenylyltransferase/adenylyl-removing enzyme"/>
    <property type="match status" value="1"/>
</dbReference>
<evidence type="ECO:0000256" key="1">
    <source>
        <dbReference type="ARBA" id="ARBA00022679"/>
    </source>
</evidence>
<dbReference type="Gene3D" id="1.20.120.1510">
    <property type="match status" value="1"/>
</dbReference>
<feature type="region of interest" description="Adenylyl transferase" evidence="7">
    <location>
        <begin position="462"/>
        <end position="981"/>
    </location>
</feature>
<gene>
    <name evidence="7" type="primary">glnE</name>
    <name evidence="10" type="ORF">SAMN05421848_2697</name>
</gene>
<dbReference type="PANTHER" id="PTHR30621">
    <property type="entry name" value="GLUTAMINE SYNTHETASE ADENYLYLTRANSFERASE"/>
    <property type="match status" value="1"/>
</dbReference>
<feature type="domain" description="PII-uridylyltransferase/Glutamine-synthetase adenylyltransferase" evidence="9">
    <location>
        <begin position="308"/>
        <end position="446"/>
    </location>
</feature>
<comment type="cofactor">
    <cofactor evidence="7">
        <name>Mg(2+)</name>
        <dbReference type="ChEBI" id="CHEBI:18420"/>
    </cofactor>
</comment>
<keyword evidence="4 7" id="KW-0067">ATP-binding</keyword>
<protein>
    <recommendedName>
        <fullName evidence="7">Bifunctional glutamine synthetase adenylyltransferase/adenylyl-removing enzyme</fullName>
    </recommendedName>
    <alternativeName>
        <fullName evidence="7">ATP:glutamine synthetase adenylyltransferase</fullName>
    </alternativeName>
    <alternativeName>
        <fullName evidence="7">ATase</fullName>
    </alternativeName>
    <domain>
        <recommendedName>
            <fullName evidence="7">Glutamine synthetase adenylyl-L-tyrosine phosphorylase</fullName>
            <ecNumber evidence="7">2.7.7.89</ecNumber>
        </recommendedName>
        <alternativeName>
            <fullName evidence="7">Adenylyl removase</fullName>
            <shortName evidence="7">AR</shortName>
            <shortName evidence="7">AT-N</shortName>
        </alternativeName>
    </domain>
    <domain>
        <recommendedName>
            <fullName evidence="7">Glutamine synthetase adenylyl transferase</fullName>
            <ecNumber evidence="7">2.7.7.42</ecNumber>
        </recommendedName>
        <alternativeName>
            <fullName evidence="7">Adenylyl transferase</fullName>
            <shortName evidence="7">AT</shortName>
            <shortName evidence="7">AT-C</shortName>
        </alternativeName>
    </domain>
</protein>
<dbReference type="SUPFAM" id="SSF81301">
    <property type="entry name" value="Nucleotidyltransferase"/>
    <property type="match status" value="2"/>
</dbReference>
<name>A0A1I1LTQ8_9GAMM</name>
<evidence type="ECO:0000256" key="5">
    <source>
        <dbReference type="ARBA" id="ARBA00022842"/>
    </source>
</evidence>
<keyword evidence="6 7" id="KW-0511">Multifunctional enzyme</keyword>